<proteinExistence type="predicted"/>
<dbReference type="PRINTS" id="PR00111">
    <property type="entry name" value="ABHYDROLASE"/>
</dbReference>
<feature type="domain" description="AB hydrolase-1" evidence="1">
    <location>
        <begin position="34"/>
        <end position="256"/>
    </location>
</feature>
<evidence type="ECO:0000259" key="1">
    <source>
        <dbReference type="Pfam" id="PF12697"/>
    </source>
</evidence>
<dbReference type="Proteomes" id="UP000186914">
    <property type="component" value="Unassembled WGS sequence"/>
</dbReference>
<evidence type="ECO:0000313" key="3">
    <source>
        <dbReference type="Proteomes" id="UP000186914"/>
    </source>
</evidence>
<dbReference type="InterPro" id="IPR050228">
    <property type="entry name" value="Carboxylesterase_BioH"/>
</dbReference>
<organism evidence="2 3">
    <name type="scientific">Haladaptatus litoreus</name>
    <dbReference type="NCBI Taxonomy" id="553468"/>
    <lineage>
        <taxon>Archaea</taxon>
        <taxon>Methanobacteriati</taxon>
        <taxon>Methanobacteriota</taxon>
        <taxon>Stenosarchaea group</taxon>
        <taxon>Halobacteria</taxon>
        <taxon>Halobacteriales</taxon>
        <taxon>Haladaptataceae</taxon>
        <taxon>Haladaptatus</taxon>
    </lineage>
</organism>
<dbReference type="Pfam" id="PF12697">
    <property type="entry name" value="Abhydrolase_6"/>
    <property type="match status" value="1"/>
</dbReference>
<dbReference type="PANTHER" id="PTHR43194">
    <property type="entry name" value="HYDROLASE ALPHA/BETA FOLD FAMILY"/>
    <property type="match status" value="1"/>
</dbReference>
<gene>
    <name evidence="2" type="ORF">SAMN05421858_1852</name>
</gene>
<reference evidence="3" key="1">
    <citation type="submission" date="2017-01" db="EMBL/GenBank/DDBJ databases">
        <authorList>
            <person name="Varghese N."/>
            <person name="Submissions S."/>
        </authorList>
    </citation>
    <scope>NUCLEOTIDE SEQUENCE [LARGE SCALE GENOMIC DNA]</scope>
    <source>
        <strain evidence="3">CGMCC 1.7737</strain>
    </source>
</reference>
<dbReference type="InterPro" id="IPR029058">
    <property type="entry name" value="AB_hydrolase_fold"/>
</dbReference>
<dbReference type="Gene3D" id="3.40.50.1820">
    <property type="entry name" value="alpha/beta hydrolase"/>
    <property type="match status" value="1"/>
</dbReference>
<name>A0A1N6Z3L3_9EURY</name>
<keyword evidence="3" id="KW-1185">Reference proteome</keyword>
<dbReference type="EMBL" id="FTNO01000001">
    <property type="protein sequence ID" value="SIR21379.1"/>
    <property type="molecule type" value="Genomic_DNA"/>
</dbReference>
<dbReference type="AlphaFoldDB" id="A0A1N6Z3L3"/>
<dbReference type="InterPro" id="IPR000073">
    <property type="entry name" value="AB_hydrolase_1"/>
</dbReference>
<accession>A0A1N6Z3L3</accession>
<protein>
    <submittedName>
        <fullName evidence="2">Pimeloyl-ACP methyl ester carboxylesterase</fullName>
    </submittedName>
</protein>
<dbReference type="PANTHER" id="PTHR43194:SF2">
    <property type="entry name" value="PEROXISOMAL MEMBRANE PROTEIN LPX1"/>
    <property type="match status" value="1"/>
</dbReference>
<sequence>MLYARERYHMETVTHHDRTTAYRIADRGGDGDPVLFVHGSGGTHELWKAQLARLASSFPVVALDLSGHGDSEDVEADPGWSTISAYADDVLAVAEETDAKTLVGNSLGGAIVMHLVLDRDFEPDALALVGTGAKLAVLDDLLIWLESDFDRAVEFLHDGDRLFHDPEDQYIELSKESMYDVGRRVTSRDFHSCHTFDVRDQLNEIVAPTLAIVGEYDMLTPPRYHKYLADNVIDGQYVEIEGAAHLTMLETPEAFNGTLTRFLEGVR</sequence>
<evidence type="ECO:0000313" key="2">
    <source>
        <dbReference type="EMBL" id="SIR21379.1"/>
    </source>
</evidence>
<dbReference type="SUPFAM" id="SSF53474">
    <property type="entry name" value="alpha/beta-Hydrolases"/>
    <property type="match status" value="1"/>
</dbReference>